<dbReference type="PROSITE" id="PS51683">
    <property type="entry name" value="SAM_OMT_II"/>
    <property type="match status" value="1"/>
</dbReference>
<gene>
    <name evidence="7" type="ORF">IQ247_16480</name>
</gene>
<dbReference type="Gene3D" id="1.10.10.10">
    <property type="entry name" value="Winged helix-like DNA-binding domain superfamily/Winged helix DNA-binding domain"/>
    <property type="match status" value="1"/>
</dbReference>
<dbReference type="PANTHER" id="PTHR43712">
    <property type="entry name" value="PUTATIVE (AFU_ORTHOLOGUE AFUA_4G14580)-RELATED"/>
    <property type="match status" value="1"/>
</dbReference>
<accession>A0A8J7F3J3</accession>
<keyword evidence="1 7" id="KW-0489">Methyltransferase</keyword>
<feature type="domain" description="O-methyltransferase dimerisation" evidence="6">
    <location>
        <begin position="15"/>
        <end position="90"/>
    </location>
</feature>
<evidence type="ECO:0000259" key="6">
    <source>
        <dbReference type="Pfam" id="PF08100"/>
    </source>
</evidence>
<reference evidence="7" key="1">
    <citation type="submission" date="2020-10" db="EMBL/GenBank/DDBJ databases">
        <authorList>
            <person name="Castelo-Branco R."/>
            <person name="Eusebio N."/>
            <person name="Adriana R."/>
            <person name="Vieira A."/>
            <person name="Brugerolle De Fraissinette N."/>
            <person name="Rezende De Castro R."/>
            <person name="Schneider M.P."/>
            <person name="Vasconcelos V."/>
            <person name="Leao P.N."/>
        </authorList>
    </citation>
    <scope>NUCLEOTIDE SEQUENCE</scope>
    <source>
        <strain evidence="7">LEGE 06105</strain>
    </source>
</reference>
<evidence type="ECO:0000313" key="7">
    <source>
        <dbReference type="EMBL" id="MBE9214245.1"/>
    </source>
</evidence>
<dbReference type="GO" id="GO:0008171">
    <property type="term" value="F:O-methyltransferase activity"/>
    <property type="evidence" value="ECO:0007669"/>
    <property type="project" value="InterPro"/>
</dbReference>
<dbReference type="PANTHER" id="PTHR43712:SF2">
    <property type="entry name" value="O-METHYLTRANSFERASE CICE"/>
    <property type="match status" value="1"/>
</dbReference>
<feature type="active site" description="Proton acceptor" evidence="4">
    <location>
        <position position="248"/>
    </location>
</feature>
<dbReference type="InterPro" id="IPR012967">
    <property type="entry name" value="COMT_dimerisation"/>
</dbReference>
<dbReference type="InterPro" id="IPR001077">
    <property type="entry name" value="COMT_C"/>
</dbReference>
<dbReference type="InterPro" id="IPR016461">
    <property type="entry name" value="COMT-like"/>
</dbReference>
<evidence type="ECO:0000256" key="1">
    <source>
        <dbReference type="ARBA" id="ARBA00022603"/>
    </source>
</evidence>
<evidence type="ECO:0000313" key="8">
    <source>
        <dbReference type="Proteomes" id="UP000620559"/>
    </source>
</evidence>
<evidence type="ECO:0000259" key="5">
    <source>
        <dbReference type="Pfam" id="PF00891"/>
    </source>
</evidence>
<dbReference type="Gene3D" id="3.40.50.150">
    <property type="entry name" value="Vaccinia Virus protein VP39"/>
    <property type="match status" value="1"/>
</dbReference>
<evidence type="ECO:0000256" key="3">
    <source>
        <dbReference type="ARBA" id="ARBA00022691"/>
    </source>
</evidence>
<evidence type="ECO:0000256" key="2">
    <source>
        <dbReference type="ARBA" id="ARBA00022679"/>
    </source>
</evidence>
<comment type="caution">
    <text evidence="7">The sequence shown here is derived from an EMBL/GenBank/DDBJ whole genome shotgun (WGS) entry which is preliminary data.</text>
</comment>
<dbReference type="InterPro" id="IPR029063">
    <property type="entry name" value="SAM-dependent_MTases_sf"/>
</dbReference>
<evidence type="ECO:0000256" key="4">
    <source>
        <dbReference type="PIRSR" id="PIRSR005739-1"/>
    </source>
</evidence>
<dbReference type="InterPro" id="IPR036388">
    <property type="entry name" value="WH-like_DNA-bd_sf"/>
</dbReference>
<sequence>MTQSATDLPLQVVLMQMATSNWVSQSLYAAAKLGIADLLKDKEKSYKELAQTTQTDARSLYRLLRALAGMGVFAETESGCFTLTPLANYLRSDISDSLRAMVILNGDEHYRSWGNVMYSLQTGESAFEHLYGMNVFEYYEQNPQPAEIFDRAMTSYSVVENAGVISDYDFTGIKTLVDVAGGRGKLLTDILKNYPDMKGVLFDLPAVIAGAKSSISDEFKQRCELVDGDFFHSVPAGGDAYILKHIIHDWGDDQAIAILKSCHQAMSKDSKLLIIEQVIPPGNQPFFGKLFDLHMLVMCPGGCERTEDEYRILFEKAGFKLVRIVPTKSLMSVIEGVPL</sequence>
<dbReference type="GO" id="GO:0046983">
    <property type="term" value="F:protein dimerization activity"/>
    <property type="evidence" value="ECO:0007669"/>
    <property type="project" value="InterPro"/>
</dbReference>
<dbReference type="Proteomes" id="UP000620559">
    <property type="component" value="Unassembled WGS sequence"/>
</dbReference>
<dbReference type="RefSeq" id="WP_193921823.1">
    <property type="nucleotide sequence ID" value="NZ_JADEWL010000054.1"/>
</dbReference>
<dbReference type="GO" id="GO:0032259">
    <property type="term" value="P:methylation"/>
    <property type="evidence" value="ECO:0007669"/>
    <property type="project" value="UniProtKB-KW"/>
</dbReference>
<dbReference type="SUPFAM" id="SSF53335">
    <property type="entry name" value="S-adenosyl-L-methionine-dependent methyltransferases"/>
    <property type="match status" value="1"/>
</dbReference>
<dbReference type="EMBL" id="JADEWL010000054">
    <property type="protein sequence ID" value="MBE9214245.1"/>
    <property type="molecule type" value="Genomic_DNA"/>
</dbReference>
<keyword evidence="3" id="KW-0949">S-adenosyl-L-methionine</keyword>
<name>A0A8J7F3J3_9CYAN</name>
<dbReference type="PIRSF" id="PIRSF005739">
    <property type="entry name" value="O-mtase"/>
    <property type="match status" value="1"/>
</dbReference>
<organism evidence="7 8">
    <name type="scientific">Plectonema cf. radiosum LEGE 06105</name>
    <dbReference type="NCBI Taxonomy" id="945769"/>
    <lineage>
        <taxon>Bacteria</taxon>
        <taxon>Bacillati</taxon>
        <taxon>Cyanobacteriota</taxon>
        <taxon>Cyanophyceae</taxon>
        <taxon>Oscillatoriophycideae</taxon>
        <taxon>Oscillatoriales</taxon>
        <taxon>Microcoleaceae</taxon>
        <taxon>Plectonema</taxon>
    </lineage>
</organism>
<dbReference type="Pfam" id="PF00891">
    <property type="entry name" value="Methyltransf_2"/>
    <property type="match status" value="1"/>
</dbReference>
<proteinExistence type="predicted"/>
<keyword evidence="2" id="KW-0808">Transferase</keyword>
<dbReference type="Pfam" id="PF08100">
    <property type="entry name" value="Dimerisation"/>
    <property type="match status" value="1"/>
</dbReference>
<protein>
    <submittedName>
        <fullName evidence="7">Methyltransferase</fullName>
    </submittedName>
</protein>
<dbReference type="SUPFAM" id="SSF46785">
    <property type="entry name" value="Winged helix' DNA-binding domain"/>
    <property type="match status" value="1"/>
</dbReference>
<dbReference type="InterPro" id="IPR036390">
    <property type="entry name" value="WH_DNA-bd_sf"/>
</dbReference>
<keyword evidence="8" id="KW-1185">Reference proteome</keyword>
<dbReference type="AlphaFoldDB" id="A0A8J7F3J3"/>
<feature type="domain" description="O-methyltransferase C-terminal" evidence="5">
    <location>
        <begin position="121"/>
        <end position="320"/>
    </location>
</feature>